<dbReference type="Proteomes" id="UP001279642">
    <property type="component" value="Unassembled WGS sequence"/>
</dbReference>
<keyword evidence="2" id="KW-1185">Reference proteome</keyword>
<reference evidence="1 2" key="1">
    <citation type="journal article" date="2016" name="Antonie Van Leeuwenhoek">
        <title>Dongia soli sp. nov., isolated from soil from Dokdo, Korea.</title>
        <authorList>
            <person name="Kim D.U."/>
            <person name="Lee H."/>
            <person name="Kim H."/>
            <person name="Kim S.G."/>
            <person name="Ka J.O."/>
        </authorList>
    </citation>
    <scope>NUCLEOTIDE SEQUENCE [LARGE SCALE GENOMIC DNA]</scope>
    <source>
        <strain evidence="1 2">D78</strain>
    </source>
</reference>
<gene>
    <name evidence="1" type="ORF">SMD27_17765</name>
</gene>
<evidence type="ECO:0000313" key="1">
    <source>
        <dbReference type="EMBL" id="MDY0884695.1"/>
    </source>
</evidence>
<organism evidence="1 2">
    <name type="scientific">Dongia soli</name>
    <dbReference type="NCBI Taxonomy" id="600628"/>
    <lineage>
        <taxon>Bacteria</taxon>
        <taxon>Pseudomonadati</taxon>
        <taxon>Pseudomonadota</taxon>
        <taxon>Alphaproteobacteria</taxon>
        <taxon>Rhodospirillales</taxon>
        <taxon>Dongiaceae</taxon>
        <taxon>Dongia</taxon>
    </lineage>
</organism>
<accession>A0ABU5EEB4</accession>
<evidence type="ECO:0000313" key="2">
    <source>
        <dbReference type="Proteomes" id="UP001279642"/>
    </source>
</evidence>
<dbReference type="RefSeq" id="WP_320509767.1">
    <property type="nucleotide sequence ID" value="NZ_JAXCLW010000005.1"/>
</dbReference>
<protein>
    <submittedName>
        <fullName evidence="1">GYD domain-containing protein</fullName>
    </submittedName>
</protein>
<dbReference type="InterPro" id="IPR014845">
    <property type="entry name" value="GYD/TTHA1554"/>
</dbReference>
<sequence>MGYYLLQWKYKDAQVKRMISKPHNRQAMAAKAIEPFGGKLHSFFFAFGPVDGVAIVEYPDNESAAAGAMLIAGADVVESLSTTVLLTSAEAEQAMRRAGTTRHSYSAMPE</sequence>
<dbReference type="EMBL" id="JAXCLW010000005">
    <property type="protein sequence ID" value="MDY0884695.1"/>
    <property type="molecule type" value="Genomic_DNA"/>
</dbReference>
<name>A0ABU5EEB4_9PROT</name>
<comment type="caution">
    <text evidence="1">The sequence shown here is derived from an EMBL/GenBank/DDBJ whole genome shotgun (WGS) entry which is preliminary data.</text>
</comment>
<dbReference type="Pfam" id="PF08734">
    <property type="entry name" value="GYD"/>
    <property type="match status" value="1"/>
</dbReference>
<proteinExistence type="predicted"/>